<keyword evidence="1" id="KW-0472">Membrane</keyword>
<organism evidence="2 3">
    <name type="scientific">Rattus norvegicus</name>
    <name type="common">Rat</name>
    <dbReference type="NCBI Taxonomy" id="10116"/>
    <lineage>
        <taxon>Eukaryota</taxon>
        <taxon>Metazoa</taxon>
        <taxon>Chordata</taxon>
        <taxon>Craniata</taxon>
        <taxon>Vertebrata</taxon>
        <taxon>Euteleostomi</taxon>
        <taxon>Mammalia</taxon>
        <taxon>Eutheria</taxon>
        <taxon>Euarchontoglires</taxon>
        <taxon>Glires</taxon>
        <taxon>Rodentia</taxon>
        <taxon>Myomorpha</taxon>
        <taxon>Muroidea</taxon>
        <taxon>Muridae</taxon>
        <taxon>Murinae</taxon>
        <taxon>Rattus</taxon>
    </lineage>
</organism>
<sequence length="50" mass="5983">MKFDMQTTFRMQIAGGYRRGGHKRAVFFFCFVFVFFFFYMFESLGSIPST</sequence>
<feature type="non-terminal residue" evidence="2">
    <location>
        <position position="50"/>
    </location>
</feature>
<feature type="transmembrane region" description="Helical" evidence="1">
    <location>
        <begin position="21"/>
        <end position="41"/>
    </location>
</feature>
<dbReference type="AlphaFoldDB" id="A6J1P7"/>
<reference evidence="2 3" key="1">
    <citation type="submission" date="2005-07" db="EMBL/GenBank/DDBJ databases">
        <authorList>
            <person name="Mural R.J."/>
            <person name="Li P.W."/>
            <person name="Adams M.D."/>
            <person name="Amanatides P.G."/>
            <person name="Baden-Tillson H."/>
            <person name="Barnstead M."/>
            <person name="Chin S.H."/>
            <person name="Dew I."/>
            <person name="Evans C.A."/>
            <person name="Ferriera S."/>
            <person name="Flanigan M."/>
            <person name="Fosler C."/>
            <person name="Glodek A."/>
            <person name="Gu Z."/>
            <person name="Holt R.A."/>
            <person name="Jennings D."/>
            <person name="Kraft C.L."/>
            <person name="Lu F."/>
            <person name="Nguyen T."/>
            <person name="Nusskern D.R."/>
            <person name="Pfannkoch C.M."/>
            <person name="Sitter C."/>
            <person name="Sutton G.G."/>
            <person name="Venter J.C."/>
            <person name="Wang Z."/>
            <person name="Woodage T."/>
            <person name="Zheng X.H."/>
            <person name="Zhong F."/>
        </authorList>
    </citation>
    <scope>NUCLEOTIDE SEQUENCE [LARGE SCALE GENOMIC DNA]</scope>
    <source>
        <strain>BN</strain>
        <strain evidence="3">Sprague-Dawley</strain>
    </source>
</reference>
<evidence type="ECO:0000313" key="2">
    <source>
        <dbReference type="EMBL" id="EDM13836.1"/>
    </source>
</evidence>
<gene>
    <name evidence="2" type="ORF">rCG_21726</name>
</gene>
<name>A6J1P7_RAT</name>
<dbReference type="EMBL" id="CH473973">
    <property type="protein sequence ID" value="EDM13836.1"/>
    <property type="molecule type" value="Genomic_DNA"/>
</dbReference>
<dbReference type="Proteomes" id="UP000234681">
    <property type="component" value="Chromosome 12"/>
</dbReference>
<keyword evidence="1" id="KW-1133">Transmembrane helix</keyword>
<accession>A6J1P7</accession>
<evidence type="ECO:0000256" key="1">
    <source>
        <dbReference type="SAM" id="Phobius"/>
    </source>
</evidence>
<evidence type="ECO:0000313" key="3">
    <source>
        <dbReference type="Proteomes" id="UP000234681"/>
    </source>
</evidence>
<protein>
    <submittedName>
        <fullName evidence="2">RCG21726</fullName>
    </submittedName>
</protein>
<proteinExistence type="predicted"/>
<keyword evidence="1" id="KW-0812">Transmembrane</keyword>